<gene>
    <name evidence="2" type="ORF">K0M31_015433</name>
</gene>
<dbReference type="Proteomes" id="UP001177670">
    <property type="component" value="Unassembled WGS sequence"/>
</dbReference>
<evidence type="ECO:0000313" key="3">
    <source>
        <dbReference type="Proteomes" id="UP001177670"/>
    </source>
</evidence>
<accession>A0AA40FFB9</accession>
<evidence type="ECO:0000256" key="1">
    <source>
        <dbReference type="SAM" id="MobiDB-lite"/>
    </source>
</evidence>
<comment type="caution">
    <text evidence="2">The sequence shown here is derived from an EMBL/GenBank/DDBJ whole genome shotgun (WGS) entry which is preliminary data.</text>
</comment>
<name>A0AA40FFB9_9HYME</name>
<dbReference type="EMBL" id="JAHYIQ010000046">
    <property type="protein sequence ID" value="KAK1117983.1"/>
    <property type="molecule type" value="Genomic_DNA"/>
</dbReference>
<sequence length="114" mass="12888">MILKRKVEESKGQTEGNGNSRDSQDSRSVLRPFESSKHRMFKVTQIRRQTYNIQIRSDSKCLRSRRIATTARIANSLQHTHVAHSLATLAALAFLKKLSLTSVYVSDVANYAPL</sequence>
<dbReference type="AlphaFoldDB" id="A0AA40FFB9"/>
<organism evidence="2 3">
    <name type="scientific">Melipona bicolor</name>
    <dbReference type="NCBI Taxonomy" id="60889"/>
    <lineage>
        <taxon>Eukaryota</taxon>
        <taxon>Metazoa</taxon>
        <taxon>Ecdysozoa</taxon>
        <taxon>Arthropoda</taxon>
        <taxon>Hexapoda</taxon>
        <taxon>Insecta</taxon>
        <taxon>Pterygota</taxon>
        <taxon>Neoptera</taxon>
        <taxon>Endopterygota</taxon>
        <taxon>Hymenoptera</taxon>
        <taxon>Apocrita</taxon>
        <taxon>Aculeata</taxon>
        <taxon>Apoidea</taxon>
        <taxon>Anthophila</taxon>
        <taxon>Apidae</taxon>
        <taxon>Melipona</taxon>
    </lineage>
</organism>
<proteinExistence type="predicted"/>
<feature type="region of interest" description="Disordered" evidence="1">
    <location>
        <begin position="1"/>
        <end position="36"/>
    </location>
</feature>
<reference evidence="2" key="1">
    <citation type="submission" date="2021-10" db="EMBL/GenBank/DDBJ databases">
        <title>Melipona bicolor Genome sequencing and assembly.</title>
        <authorList>
            <person name="Araujo N.S."/>
            <person name="Arias M.C."/>
        </authorList>
    </citation>
    <scope>NUCLEOTIDE SEQUENCE</scope>
    <source>
        <strain evidence="2">USP_2M_L1-L4_2017</strain>
        <tissue evidence="2">Whole body</tissue>
    </source>
</reference>
<keyword evidence="3" id="KW-1185">Reference proteome</keyword>
<feature type="compositionally biased region" description="Basic and acidic residues" evidence="1">
    <location>
        <begin position="1"/>
        <end position="12"/>
    </location>
</feature>
<protein>
    <submittedName>
        <fullName evidence="2">Uncharacterized protein</fullName>
    </submittedName>
</protein>
<evidence type="ECO:0000313" key="2">
    <source>
        <dbReference type="EMBL" id="KAK1117983.1"/>
    </source>
</evidence>